<evidence type="ECO:0000313" key="2">
    <source>
        <dbReference type="EMBL" id="KRT85559.1"/>
    </source>
</evidence>
<organism evidence="2 3">
    <name type="scientific">Oryctes borbonicus</name>
    <dbReference type="NCBI Taxonomy" id="1629725"/>
    <lineage>
        <taxon>Eukaryota</taxon>
        <taxon>Metazoa</taxon>
        <taxon>Ecdysozoa</taxon>
        <taxon>Arthropoda</taxon>
        <taxon>Hexapoda</taxon>
        <taxon>Insecta</taxon>
        <taxon>Pterygota</taxon>
        <taxon>Neoptera</taxon>
        <taxon>Endopterygota</taxon>
        <taxon>Coleoptera</taxon>
        <taxon>Polyphaga</taxon>
        <taxon>Scarabaeiformia</taxon>
        <taxon>Scarabaeidae</taxon>
        <taxon>Dynastinae</taxon>
        <taxon>Oryctes</taxon>
    </lineage>
</organism>
<evidence type="ECO:0008006" key="4">
    <source>
        <dbReference type="Google" id="ProtNLM"/>
    </source>
</evidence>
<name>A0A0T6BFA1_9SCAR</name>
<reference evidence="2 3" key="1">
    <citation type="submission" date="2015-09" db="EMBL/GenBank/DDBJ databases">
        <title>Draft genome of the scarab beetle Oryctes borbonicus.</title>
        <authorList>
            <person name="Meyer J.M."/>
            <person name="Markov G.V."/>
            <person name="Baskaran P."/>
            <person name="Herrmann M."/>
            <person name="Sommer R.J."/>
            <person name="Roedelsperger C."/>
        </authorList>
    </citation>
    <scope>NUCLEOTIDE SEQUENCE [LARGE SCALE GENOMIC DNA]</scope>
    <source>
        <strain evidence="2">OB123</strain>
        <tissue evidence="2">Whole animal</tissue>
    </source>
</reference>
<keyword evidence="1" id="KW-0732">Signal</keyword>
<dbReference type="Proteomes" id="UP000051574">
    <property type="component" value="Unassembled WGS sequence"/>
</dbReference>
<proteinExistence type="predicted"/>
<accession>A0A0T6BFA1</accession>
<feature type="chain" id="PRO_5006668639" description="CC domain-containing protein" evidence="1">
    <location>
        <begin position="20"/>
        <end position="99"/>
    </location>
</feature>
<comment type="caution">
    <text evidence="2">The sequence shown here is derived from an EMBL/GenBank/DDBJ whole genome shotgun (WGS) entry which is preliminary data.</text>
</comment>
<feature type="signal peptide" evidence="1">
    <location>
        <begin position="1"/>
        <end position="19"/>
    </location>
</feature>
<dbReference type="AlphaFoldDB" id="A0A0T6BFA1"/>
<sequence>MKICILFVVLVVALGIAKGQEVEPEEQCASAGGVCAKGCEHSPYNKGLCPNQQKDGVECCYPLVEGQCRSQGGSCGSCPPPLGRSGLGCPNGTRCCIYL</sequence>
<gene>
    <name evidence="2" type="ORF">AMK59_1941</name>
</gene>
<protein>
    <recommendedName>
        <fullName evidence="4">CC domain-containing protein</fullName>
    </recommendedName>
</protein>
<evidence type="ECO:0000313" key="3">
    <source>
        <dbReference type="Proteomes" id="UP000051574"/>
    </source>
</evidence>
<dbReference type="OrthoDB" id="6749550at2759"/>
<dbReference type="EMBL" id="LJIG01001381">
    <property type="protein sequence ID" value="KRT85559.1"/>
    <property type="molecule type" value="Genomic_DNA"/>
</dbReference>
<keyword evidence="3" id="KW-1185">Reference proteome</keyword>
<evidence type="ECO:0000256" key="1">
    <source>
        <dbReference type="SAM" id="SignalP"/>
    </source>
</evidence>